<gene>
    <name evidence="2" type="ORF">EXJ73_03635</name>
</gene>
<dbReference type="InterPro" id="IPR001387">
    <property type="entry name" value="Cro/C1-type_HTH"/>
</dbReference>
<dbReference type="Gene3D" id="1.10.260.40">
    <property type="entry name" value="lambda repressor-like DNA-binding domains"/>
    <property type="match status" value="1"/>
</dbReference>
<name>A0A9X4LF15_9BURK</name>
<dbReference type="PROSITE" id="PS50943">
    <property type="entry name" value="HTH_CROC1"/>
    <property type="match status" value="1"/>
</dbReference>
<dbReference type="SUPFAM" id="SSF47413">
    <property type="entry name" value="lambda repressor-like DNA-binding domains"/>
    <property type="match status" value="1"/>
</dbReference>
<dbReference type="Proteomes" id="UP001152766">
    <property type="component" value="Unassembled WGS sequence"/>
</dbReference>
<organism evidence="2 3">
    <name type="scientific">Pelomonas aquatica</name>
    <dbReference type="NCBI Taxonomy" id="431058"/>
    <lineage>
        <taxon>Bacteria</taxon>
        <taxon>Pseudomonadati</taxon>
        <taxon>Pseudomonadota</taxon>
        <taxon>Betaproteobacteria</taxon>
        <taxon>Burkholderiales</taxon>
        <taxon>Sphaerotilaceae</taxon>
        <taxon>Roseateles</taxon>
    </lineage>
</organism>
<accession>A0A9X4LF15</accession>
<evidence type="ECO:0000313" key="2">
    <source>
        <dbReference type="EMBL" id="MDG0861564.1"/>
    </source>
</evidence>
<comment type="caution">
    <text evidence="2">The sequence shown here is derived from an EMBL/GenBank/DDBJ whole genome shotgun (WGS) entry which is preliminary data.</text>
</comment>
<keyword evidence="3" id="KW-1185">Reference proteome</keyword>
<dbReference type="CDD" id="cd00093">
    <property type="entry name" value="HTH_XRE"/>
    <property type="match status" value="1"/>
</dbReference>
<reference evidence="2" key="1">
    <citation type="submission" date="2019-02" db="EMBL/GenBank/DDBJ databases">
        <title>Draft genome of the type strain Pelomonas aquatica CCUG 52575T.</title>
        <authorList>
            <person name="Gomila M."/>
            <person name="Lalucat J."/>
        </authorList>
    </citation>
    <scope>NUCLEOTIDE SEQUENCE</scope>
    <source>
        <strain evidence="2">CCUG 52575</strain>
    </source>
</reference>
<evidence type="ECO:0000313" key="3">
    <source>
        <dbReference type="Proteomes" id="UP001152766"/>
    </source>
</evidence>
<feature type="domain" description="HTH cro/C1-type" evidence="1">
    <location>
        <begin position="17"/>
        <end position="54"/>
    </location>
</feature>
<dbReference type="RefSeq" id="WP_268149290.1">
    <property type="nucleotide sequence ID" value="NZ_JAPPUW010000006.1"/>
</dbReference>
<dbReference type="EMBL" id="SGUG01000004">
    <property type="protein sequence ID" value="MDG0861564.1"/>
    <property type="molecule type" value="Genomic_DNA"/>
</dbReference>
<proteinExistence type="predicted"/>
<dbReference type="SMART" id="SM00530">
    <property type="entry name" value="HTH_XRE"/>
    <property type="match status" value="1"/>
</dbReference>
<dbReference type="AlphaFoldDB" id="A0A9X4LF15"/>
<dbReference type="GO" id="GO:0003677">
    <property type="term" value="F:DNA binding"/>
    <property type="evidence" value="ECO:0007669"/>
    <property type="project" value="InterPro"/>
</dbReference>
<sequence length="118" mass="13555">MAKTLHSRHNKIFLDKLRKLRESRNLRQADLALLLGRTQSAVSHVESGQTRLDIIGLRDWLEALDYGFLRFLKELDAELRRLDALRLRPKAGKARKRASRPALSRVSLLFQAGPLTDK</sequence>
<evidence type="ECO:0000259" key="1">
    <source>
        <dbReference type="PROSITE" id="PS50943"/>
    </source>
</evidence>
<protein>
    <submittedName>
        <fullName evidence="2">XRE family transcriptional regulator</fullName>
    </submittedName>
</protein>
<dbReference type="InterPro" id="IPR010982">
    <property type="entry name" value="Lambda_DNA-bd_dom_sf"/>
</dbReference>
<dbReference type="Pfam" id="PF01381">
    <property type="entry name" value="HTH_3"/>
    <property type="match status" value="1"/>
</dbReference>